<dbReference type="FunFam" id="3.40.50.300:FF:000412">
    <property type="entry name" value="ADP-ribosylation factor 1"/>
    <property type="match status" value="1"/>
</dbReference>
<evidence type="ECO:0000256" key="6">
    <source>
        <dbReference type="ARBA" id="ARBA00022741"/>
    </source>
</evidence>
<dbReference type="CDD" id="cd00878">
    <property type="entry name" value="Arf_Arl"/>
    <property type="match status" value="1"/>
</dbReference>
<dbReference type="Proteomes" id="UP000078046">
    <property type="component" value="Unassembled WGS sequence"/>
</dbReference>
<dbReference type="SUPFAM" id="SSF52540">
    <property type="entry name" value="P-loop containing nucleoside triphosphate hydrolases"/>
    <property type="match status" value="1"/>
</dbReference>
<dbReference type="PROSITE" id="PS51417">
    <property type="entry name" value="ARF"/>
    <property type="match status" value="1"/>
</dbReference>
<dbReference type="AlphaFoldDB" id="A0A177B7H0"/>
<dbReference type="NCBIfam" id="TIGR00231">
    <property type="entry name" value="small_GTP"/>
    <property type="match status" value="1"/>
</dbReference>
<dbReference type="InterPro" id="IPR006689">
    <property type="entry name" value="Small_GTPase_ARF/SAR"/>
</dbReference>
<gene>
    <name evidence="10" type="ORF">A3Q56_02179</name>
</gene>
<evidence type="ECO:0000256" key="1">
    <source>
        <dbReference type="ARBA" id="ARBA00003520"/>
    </source>
</evidence>
<dbReference type="GO" id="GO:0030010">
    <property type="term" value="P:establishment of cell polarity"/>
    <property type="evidence" value="ECO:0007669"/>
    <property type="project" value="UniProtKB-ARBA"/>
</dbReference>
<comment type="similarity">
    <text evidence="4">Belongs to the small GTPase superfamily. Arf family.</text>
</comment>
<feature type="binding site" evidence="9">
    <location>
        <position position="419"/>
    </location>
    <ligand>
        <name>Mg(2+)</name>
        <dbReference type="ChEBI" id="CHEBI:18420"/>
    </ligand>
</feature>
<keyword evidence="6 8" id="KW-0547">Nucleotide-binding</keyword>
<keyword evidence="9" id="KW-0460">Magnesium</keyword>
<proteinExistence type="inferred from homology"/>
<dbReference type="Gene3D" id="3.90.640.10">
    <property type="entry name" value="Actin, Chain A, domain 4"/>
    <property type="match status" value="1"/>
</dbReference>
<dbReference type="GO" id="GO:0005634">
    <property type="term" value="C:nucleus"/>
    <property type="evidence" value="ECO:0007669"/>
    <property type="project" value="UniProtKB-ARBA"/>
</dbReference>
<comment type="similarity">
    <text evidence="3">Belongs to the actin family. ARP6 subfamily.</text>
</comment>
<dbReference type="InterPro" id="IPR024156">
    <property type="entry name" value="Small_GTPase_ARF"/>
</dbReference>
<name>A0A177B7H0_9BILA</name>
<dbReference type="FunFam" id="3.90.640.10:FF:000014">
    <property type="entry name" value="Putative actin-related protein 6"/>
    <property type="match status" value="1"/>
</dbReference>
<dbReference type="Gene3D" id="3.30.420.40">
    <property type="match status" value="2"/>
</dbReference>
<dbReference type="Pfam" id="PF00022">
    <property type="entry name" value="Actin"/>
    <property type="match status" value="1"/>
</dbReference>
<evidence type="ECO:0000256" key="3">
    <source>
        <dbReference type="ARBA" id="ARBA00005665"/>
    </source>
</evidence>
<evidence type="ECO:0000256" key="7">
    <source>
        <dbReference type="ARBA" id="ARBA00023134"/>
    </source>
</evidence>
<accession>A0A177B7H0</accession>
<feature type="binding site" evidence="8">
    <location>
        <position position="458"/>
    </location>
    <ligand>
        <name>GTP</name>
        <dbReference type="ChEBI" id="CHEBI:37565"/>
    </ligand>
</feature>
<dbReference type="InterPro" id="IPR043129">
    <property type="entry name" value="ATPase_NBD"/>
</dbReference>
<dbReference type="SMART" id="SM00178">
    <property type="entry name" value="SAR"/>
    <property type="match status" value="1"/>
</dbReference>
<comment type="subcellular location">
    <subcellularLocation>
        <location evidence="2">Cytoplasm</location>
    </subcellularLocation>
</comment>
<evidence type="ECO:0000256" key="8">
    <source>
        <dbReference type="PIRSR" id="PIRSR606689-1"/>
    </source>
</evidence>
<dbReference type="GO" id="GO:0003924">
    <property type="term" value="F:GTPase activity"/>
    <property type="evidence" value="ECO:0007669"/>
    <property type="project" value="InterPro"/>
</dbReference>
<dbReference type="Gene3D" id="2.30.36.70">
    <property type="entry name" value="Actin, Chain A, domain 2"/>
    <property type="match status" value="1"/>
</dbReference>
<keyword evidence="7 8" id="KW-0342">GTP-binding</keyword>
<feature type="binding site" evidence="8">
    <location>
        <begin position="412"/>
        <end position="419"/>
    </location>
    <ligand>
        <name>GTP</name>
        <dbReference type="ChEBI" id="CHEBI:37565"/>
    </ligand>
</feature>
<evidence type="ECO:0000313" key="10">
    <source>
        <dbReference type="EMBL" id="OAF70070.1"/>
    </source>
</evidence>
<comment type="caution">
    <text evidence="10">The sequence shown here is derived from an EMBL/GenBank/DDBJ whole genome shotgun (WGS) entry which is preliminary data.</text>
</comment>
<keyword evidence="9" id="KW-0479">Metal-binding</keyword>
<keyword evidence="5" id="KW-0963">Cytoplasm</keyword>
<dbReference type="OrthoDB" id="6220758at2759"/>
<dbReference type="GO" id="GO:0046872">
    <property type="term" value="F:metal ion binding"/>
    <property type="evidence" value="ECO:0007669"/>
    <property type="project" value="UniProtKB-KW"/>
</dbReference>
<sequence>MPSIIFYYNLFHPRLIPNCITKAKNIKNRVFVADETEKCNDKSGLYYMVPFDRGYLVNGNVQKRIWERVFSSDVLNVDYKDTRICITEPIANFISVKCDMDEIFFEEFEFAGVFRCVTPFFGFIKQLCSTQNNSCLIIDSGYSFTHIIPYMQGKRISDFTVRINIGGKLFTNHLKEIISYGQLNVMDETYVINQLKEDSCYVTSDFYRDMKSVTSIAYESMANRSNLPDSDLIQDYILPDFADTNRGFIRNGISDERLKNKTDYQSIRLGVERFTVPELLFNPSDIGINQMGIVEATKYVIDNCHKFYGDDAYTMYDNILLIGGNMNFDGFVSRFRQDLRSIVDSDIDINIVIPEDPIGFPWLGGRNLCNSENMQRIFVTREEYLENGESICLSRWFGSLLGSKPRRILMVGLDAAGKTTILYKLKLGDIVTTIPTVGFNVESIEYKNITFNVWDVGGQNSLRALWGYYYDNTSGLIYVVDANDDNRLEESVNELKNIVLIKDERLKNVVLLIFLNKIDLPNAIQPDDFVSKYGINELCNTWYIQPSCATSGDGLYEGLDWLSEKLK</sequence>
<keyword evidence="11" id="KW-1185">Reference proteome</keyword>
<dbReference type="Pfam" id="PF00025">
    <property type="entry name" value="Arf"/>
    <property type="match status" value="1"/>
</dbReference>
<dbReference type="Gene3D" id="3.40.50.300">
    <property type="entry name" value="P-loop containing nucleotide triphosphate hydrolases"/>
    <property type="match status" value="1"/>
</dbReference>
<dbReference type="SMART" id="SM00268">
    <property type="entry name" value="ACTIN"/>
    <property type="match status" value="1"/>
</dbReference>
<dbReference type="InterPro" id="IPR004000">
    <property type="entry name" value="Actin"/>
</dbReference>
<evidence type="ECO:0000256" key="9">
    <source>
        <dbReference type="PIRSR" id="PIRSR606689-2"/>
    </source>
</evidence>
<evidence type="ECO:0000256" key="5">
    <source>
        <dbReference type="ARBA" id="ARBA00022490"/>
    </source>
</evidence>
<feature type="binding site" evidence="8">
    <location>
        <begin position="516"/>
        <end position="519"/>
    </location>
    <ligand>
        <name>GTP</name>
        <dbReference type="ChEBI" id="CHEBI:37565"/>
    </ligand>
</feature>
<dbReference type="PANTHER" id="PTHR11711">
    <property type="entry name" value="ADP RIBOSYLATION FACTOR-RELATED"/>
    <property type="match status" value="1"/>
</dbReference>
<feature type="binding site" evidence="9">
    <location>
        <position position="436"/>
    </location>
    <ligand>
        <name>Mg(2+)</name>
        <dbReference type="ChEBI" id="CHEBI:18420"/>
    </ligand>
</feature>
<dbReference type="EMBL" id="LWCA01000191">
    <property type="protein sequence ID" value="OAF70070.1"/>
    <property type="molecule type" value="Genomic_DNA"/>
</dbReference>
<reference evidence="10 11" key="1">
    <citation type="submission" date="2016-04" db="EMBL/GenBank/DDBJ databases">
        <title>The genome of Intoshia linei affirms orthonectids as highly simplified spiralians.</title>
        <authorList>
            <person name="Mikhailov K.V."/>
            <person name="Slusarev G.S."/>
            <person name="Nikitin M.A."/>
            <person name="Logacheva M.D."/>
            <person name="Penin A."/>
            <person name="Aleoshin V."/>
            <person name="Panchin Y.V."/>
        </authorList>
    </citation>
    <scope>NUCLEOTIDE SEQUENCE [LARGE SCALE GENOMIC DNA]</scope>
    <source>
        <strain evidence="10">Intl2013</strain>
        <tissue evidence="10">Whole animal</tissue>
    </source>
</reference>
<dbReference type="GO" id="GO:0005525">
    <property type="term" value="F:GTP binding"/>
    <property type="evidence" value="ECO:0007669"/>
    <property type="project" value="UniProtKB-KW"/>
</dbReference>
<evidence type="ECO:0000313" key="11">
    <source>
        <dbReference type="Proteomes" id="UP000078046"/>
    </source>
</evidence>
<evidence type="ECO:0000256" key="2">
    <source>
        <dbReference type="ARBA" id="ARBA00004496"/>
    </source>
</evidence>
<dbReference type="SUPFAM" id="SSF53067">
    <property type="entry name" value="Actin-like ATPase domain"/>
    <property type="match status" value="2"/>
</dbReference>
<organism evidence="10 11">
    <name type="scientific">Intoshia linei</name>
    <dbReference type="NCBI Taxonomy" id="1819745"/>
    <lineage>
        <taxon>Eukaryota</taxon>
        <taxon>Metazoa</taxon>
        <taxon>Spiralia</taxon>
        <taxon>Lophotrochozoa</taxon>
        <taxon>Mesozoa</taxon>
        <taxon>Orthonectida</taxon>
        <taxon>Rhopaluridae</taxon>
        <taxon>Intoshia</taxon>
    </lineage>
</organism>
<protein>
    <submittedName>
        <fullName evidence="10">Actin-like protein ARP6</fullName>
    </submittedName>
</protein>
<evidence type="ECO:0000256" key="4">
    <source>
        <dbReference type="ARBA" id="ARBA00010290"/>
    </source>
</evidence>
<dbReference type="InterPro" id="IPR005225">
    <property type="entry name" value="Small_GTP-bd"/>
</dbReference>
<dbReference type="GO" id="GO:0005737">
    <property type="term" value="C:cytoplasm"/>
    <property type="evidence" value="ECO:0007669"/>
    <property type="project" value="UniProtKB-SubCell"/>
</dbReference>
<comment type="function">
    <text evidence="1">Actins are highly conserved proteins that are involved in various types of cell motility and are ubiquitously expressed in all eukaryotic cells.</text>
</comment>
<dbReference type="PRINTS" id="PR00328">
    <property type="entry name" value="SAR1GTPBP"/>
</dbReference>
<dbReference type="SMART" id="SM00177">
    <property type="entry name" value="ARF"/>
    <property type="match status" value="1"/>
</dbReference>
<dbReference type="InterPro" id="IPR027417">
    <property type="entry name" value="P-loop_NTPase"/>
</dbReference>
<dbReference type="CDD" id="cd10210">
    <property type="entry name" value="ASKHA_NBD_Arp6"/>
    <property type="match status" value="1"/>
</dbReference>